<dbReference type="OrthoDB" id="5279705at2759"/>
<proteinExistence type="predicted"/>
<keyword evidence="4" id="KW-1185">Reference proteome</keyword>
<organism evidence="3 4">
    <name type="scientific">Sporormia fimetaria CBS 119925</name>
    <dbReference type="NCBI Taxonomy" id="1340428"/>
    <lineage>
        <taxon>Eukaryota</taxon>
        <taxon>Fungi</taxon>
        <taxon>Dikarya</taxon>
        <taxon>Ascomycota</taxon>
        <taxon>Pezizomycotina</taxon>
        <taxon>Dothideomycetes</taxon>
        <taxon>Pleosporomycetidae</taxon>
        <taxon>Pleosporales</taxon>
        <taxon>Sporormiaceae</taxon>
        <taxon>Sporormia</taxon>
    </lineage>
</organism>
<dbReference type="AlphaFoldDB" id="A0A6A6V6S9"/>
<keyword evidence="1" id="KW-0175">Coiled coil</keyword>
<name>A0A6A6V6S9_9PLEO</name>
<evidence type="ECO:0000256" key="2">
    <source>
        <dbReference type="SAM" id="MobiDB-lite"/>
    </source>
</evidence>
<feature type="region of interest" description="Disordered" evidence="2">
    <location>
        <begin position="18"/>
        <end position="68"/>
    </location>
</feature>
<accession>A0A6A6V6S9</accession>
<dbReference type="Proteomes" id="UP000799440">
    <property type="component" value="Unassembled WGS sequence"/>
</dbReference>
<sequence>MMLTETPVYYQPMYTPARRSPLSERPANVPFFSMTNSSPASKPSTPTPQRTYKANPVIQNRETTTQRRRDLFFRRVQKDREDGRWSARGEQIQRLDWVTEQKRWEAEKARQAPELREDYVEEEATDLVANTPAIATASDPRSEQEIAEAEYILAQEEREFQALIADMKEEQHVPDNASQHYGSDDDDYDQIFMECAISENAHRLPGPANSQFHDGDAMDTSDG</sequence>
<dbReference type="EMBL" id="MU006581">
    <property type="protein sequence ID" value="KAF2745576.1"/>
    <property type="molecule type" value="Genomic_DNA"/>
</dbReference>
<feature type="compositionally biased region" description="Low complexity" evidence="2">
    <location>
        <begin position="35"/>
        <end position="48"/>
    </location>
</feature>
<feature type="region of interest" description="Disordered" evidence="2">
    <location>
        <begin position="201"/>
        <end position="223"/>
    </location>
</feature>
<feature type="compositionally biased region" description="Polar residues" evidence="2">
    <location>
        <begin position="49"/>
        <end position="63"/>
    </location>
</feature>
<gene>
    <name evidence="3" type="ORF">M011DRAFT_426569</name>
</gene>
<feature type="coiled-coil region" evidence="1">
    <location>
        <begin position="146"/>
        <end position="173"/>
    </location>
</feature>
<reference evidence="3" key="1">
    <citation type="journal article" date="2020" name="Stud. Mycol.">
        <title>101 Dothideomycetes genomes: a test case for predicting lifestyles and emergence of pathogens.</title>
        <authorList>
            <person name="Haridas S."/>
            <person name="Albert R."/>
            <person name="Binder M."/>
            <person name="Bloem J."/>
            <person name="Labutti K."/>
            <person name="Salamov A."/>
            <person name="Andreopoulos B."/>
            <person name="Baker S."/>
            <person name="Barry K."/>
            <person name="Bills G."/>
            <person name="Bluhm B."/>
            <person name="Cannon C."/>
            <person name="Castanera R."/>
            <person name="Culley D."/>
            <person name="Daum C."/>
            <person name="Ezra D."/>
            <person name="Gonzalez J."/>
            <person name="Henrissat B."/>
            <person name="Kuo A."/>
            <person name="Liang C."/>
            <person name="Lipzen A."/>
            <person name="Lutzoni F."/>
            <person name="Magnuson J."/>
            <person name="Mondo S."/>
            <person name="Nolan M."/>
            <person name="Ohm R."/>
            <person name="Pangilinan J."/>
            <person name="Park H.-J."/>
            <person name="Ramirez L."/>
            <person name="Alfaro M."/>
            <person name="Sun H."/>
            <person name="Tritt A."/>
            <person name="Yoshinaga Y."/>
            <person name="Zwiers L.-H."/>
            <person name="Turgeon B."/>
            <person name="Goodwin S."/>
            <person name="Spatafora J."/>
            <person name="Crous P."/>
            <person name="Grigoriev I."/>
        </authorList>
    </citation>
    <scope>NUCLEOTIDE SEQUENCE</scope>
    <source>
        <strain evidence="3">CBS 119925</strain>
    </source>
</reference>
<evidence type="ECO:0000313" key="3">
    <source>
        <dbReference type="EMBL" id="KAF2745576.1"/>
    </source>
</evidence>
<protein>
    <submittedName>
        <fullName evidence="3">Uncharacterized protein</fullName>
    </submittedName>
</protein>
<evidence type="ECO:0000256" key="1">
    <source>
        <dbReference type="SAM" id="Coils"/>
    </source>
</evidence>
<evidence type="ECO:0000313" key="4">
    <source>
        <dbReference type="Proteomes" id="UP000799440"/>
    </source>
</evidence>